<dbReference type="Proteomes" id="UP000673383">
    <property type="component" value="Unassembled WGS sequence"/>
</dbReference>
<evidence type="ECO:0000313" key="1">
    <source>
        <dbReference type="EMBL" id="MBP1299400.1"/>
    </source>
</evidence>
<reference evidence="1" key="1">
    <citation type="submission" date="2021-02" db="EMBL/GenBank/DDBJ databases">
        <title>Genomic Encyclopedia of Type Strains, Phase IV (KMG-V): Genome sequencing to study the core and pangenomes of soil and plant-associated prokaryotes.</title>
        <authorList>
            <person name="Whitman W."/>
        </authorList>
    </citation>
    <scope>NUCLEOTIDE SEQUENCE</scope>
    <source>
        <strain evidence="1">USDA 406</strain>
    </source>
</reference>
<proteinExistence type="predicted"/>
<dbReference type="EMBL" id="JBGBZA010000002">
    <property type="protein sequence ID" value="MEY9315046.1"/>
    <property type="molecule type" value="Genomic_DNA"/>
</dbReference>
<reference evidence="2 4" key="2">
    <citation type="submission" date="2024-07" db="EMBL/GenBank/DDBJ databases">
        <title>Genomic Encyclopedia of Type Strains, Phase V (KMG-V): Genome sequencing to study the core and pangenomes of soil and plant-associated prokaryotes.</title>
        <authorList>
            <person name="Whitman W."/>
        </authorList>
    </citation>
    <scope>NUCLEOTIDE SEQUENCE [LARGE SCALE GENOMIC DNA]</scope>
    <source>
        <strain evidence="2 4">USDA 415</strain>
    </source>
</reference>
<name>A0A8I1YIR4_BRAEL</name>
<dbReference type="Proteomes" id="UP001565471">
    <property type="component" value="Unassembled WGS sequence"/>
</dbReference>
<dbReference type="RefSeq" id="WP_370143832.1">
    <property type="nucleotide sequence ID" value="NZ_BJNL01000008.1"/>
</dbReference>
<dbReference type="EMBL" id="JAFICZ010000001">
    <property type="protein sequence ID" value="MBP1299400.1"/>
    <property type="molecule type" value="Genomic_DNA"/>
</dbReference>
<organism evidence="1 3">
    <name type="scientific">Bradyrhizobium elkanii</name>
    <dbReference type="NCBI Taxonomy" id="29448"/>
    <lineage>
        <taxon>Bacteria</taxon>
        <taxon>Pseudomonadati</taxon>
        <taxon>Pseudomonadota</taxon>
        <taxon>Alphaproteobacteria</taxon>
        <taxon>Hyphomicrobiales</taxon>
        <taxon>Nitrobacteraceae</taxon>
        <taxon>Bradyrhizobium</taxon>
    </lineage>
</organism>
<evidence type="ECO:0000313" key="4">
    <source>
        <dbReference type="Proteomes" id="UP001565471"/>
    </source>
</evidence>
<accession>A0A8I1YIR4</accession>
<dbReference type="AlphaFoldDB" id="A0A8I1YIR4"/>
<sequence length="90" mass="10366">MFARFSLHLFEEDEMKKIGFVLAAVGALAVAVPSIASAETVVIGHGGHHHWDRGWGARAEMRHDRGWHRGWHHGWHHGHDRTVIIKRHHY</sequence>
<protein>
    <submittedName>
        <fullName evidence="1">Uncharacterized protein</fullName>
    </submittedName>
</protein>
<keyword evidence="4" id="KW-1185">Reference proteome</keyword>
<evidence type="ECO:0000313" key="2">
    <source>
        <dbReference type="EMBL" id="MEY9315046.1"/>
    </source>
</evidence>
<comment type="caution">
    <text evidence="1">The sequence shown here is derived from an EMBL/GenBank/DDBJ whole genome shotgun (WGS) entry which is preliminary data.</text>
</comment>
<gene>
    <name evidence="2" type="ORF">ABIF29_001845</name>
    <name evidence="1" type="ORF">JOH49_009153</name>
</gene>
<evidence type="ECO:0000313" key="3">
    <source>
        <dbReference type="Proteomes" id="UP000673383"/>
    </source>
</evidence>
<dbReference type="GeneID" id="92956532"/>